<sequence>MLRGMLETARLAGFFAAHGLWSVADGGPLTPLLGFDKPDGGRGMTRYAAPELEIGVKAGQDALAANPDGAVRAALVYDAFLHLPSGRIDALVIEAVEYGPQERILRMGVPYRPEPFAVYRPKFLEVTGVDRPDWAVLGGAFFEGVDSHEQAAAIWNAHLGESL</sequence>
<evidence type="ECO:0000313" key="1">
    <source>
        <dbReference type="EMBL" id="BCJ39864.1"/>
    </source>
</evidence>
<evidence type="ECO:0000313" key="2">
    <source>
        <dbReference type="Proteomes" id="UP000676967"/>
    </source>
</evidence>
<organism evidence="1 2">
    <name type="scientific">Actinoplanes ianthinogenes</name>
    <dbReference type="NCBI Taxonomy" id="122358"/>
    <lineage>
        <taxon>Bacteria</taxon>
        <taxon>Bacillati</taxon>
        <taxon>Actinomycetota</taxon>
        <taxon>Actinomycetes</taxon>
        <taxon>Micromonosporales</taxon>
        <taxon>Micromonosporaceae</taxon>
        <taxon>Actinoplanes</taxon>
    </lineage>
</organism>
<proteinExistence type="predicted"/>
<name>A0ABN6C686_9ACTN</name>
<reference evidence="1 2" key="1">
    <citation type="submission" date="2020-08" db="EMBL/GenBank/DDBJ databases">
        <title>Whole genome shotgun sequence of Actinoplanes ianthinogenes NBRC 13996.</title>
        <authorList>
            <person name="Komaki H."/>
            <person name="Tamura T."/>
        </authorList>
    </citation>
    <scope>NUCLEOTIDE SEQUENCE [LARGE SCALE GENOMIC DNA]</scope>
    <source>
        <strain evidence="1 2">NBRC 13996</strain>
    </source>
</reference>
<keyword evidence="2" id="KW-1185">Reference proteome</keyword>
<dbReference type="EMBL" id="AP023356">
    <property type="protein sequence ID" value="BCJ39864.1"/>
    <property type="molecule type" value="Genomic_DNA"/>
</dbReference>
<protein>
    <submittedName>
        <fullName evidence="1">Uncharacterized protein</fullName>
    </submittedName>
</protein>
<accession>A0ABN6C686</accession>
<dbReference type="Proteomes" id="UP000676967">
    <property type="component" value="Chromosome"/>
</dbReference>
<gene>
    <name evidence="1" type="ORF">Aiant_05210</name>
</gene>